<dbReference type="EMBL" id="LMBR01000046">
    <property type="protein sequence ID" value="KUL31686.1"/>
    <property type="molecule type" value="Genomic_DNA"/>
</dbReference>
<proteinExistence type="predicted"/>
<keyword evidence="2" id="KW-1185">Reference proteome</keyword>
<gene>
    <name evidence="1" type="ORF">ASB62_02465</name>
</gene>
<dbReference type="Proteomes" id="UP000053937">
    <property type="component" value="Unassembled WGS sequence"/>
</dbReference>
<organism evidence="1 2">
    <name type="scientific">Chlorobium limicola</name>
    <dbReference type="NCBI Taxonomy" id="1092"/>
    <lineage>
        <taxon>Bacteria</taxon>
        <taxon>Pseudomonadati</taxon>
        <taxon>Chlorobiota</taxon>
        <taxon>Chlorobiia</taxon>
        <taxon>Chlorobiales</taxon>
        <taxon>Chlorobiaceae</taxon>
        <taxon>Chlorobium/Pelodictyon group</taxon>
        <taxon>Chlorobium</taxon>
    </lineage>
</organism>
<name>A0A101JSK4_CHLLI</name>
<evidence type="ECO:0000313" key="1">
    <source>
        <dbReference type="EMBL" id="KUL31686.1"/>
    </source>
</evidence>
<evidence type="ECO:0000313" key="2">
    <source>
        <dbReference type="Proteomes" id="UP000053937"/>
    </source>
</evidence>
<dbReference type="AlphaFoldDB" id="A0A101JSK4"/>
<accession>A0A101JSK4</accession>
<reference evidence="1 2" key="1">
    <citation type="submission" date="2015-10" db="EMBL/GenBank/DDBJ databases">
        <title>Draft Genome Sequence of Chlorobium limicola strain Frasassi Growing under Artificial Lighting in the Frasassi Cave System.</title>
        <authorList>
            <person name="Mansor M."/>
            <person name="Macalady J."/>
        </authorList>
    </citation>
    <scope>NUCLEOTIDE SEQUENCE [LARGE SCALE GENOMIC DNA]</scope>
    <source>
        <strain evidence="1 2">Frasassi</strain>
    </source>
</reference>
<sequence length="61" mass="6795">MSLFLLKNYQAIKPDGRLAMRREWVGKGESGFDGGFLGSKQVPVFWWGGFSGNGIVVLEME</sequence>
<protein>
    <submittedName>
        <fullName evidence="1">Uncharacterized protein</fullName>
    </submittedName>
</protein>
<comment type="caution">
    <text evidence="1">The sequence shown here is derived from an EMBL/GenBank/DDBJ whole genome shotgun (WGS) entry which is preliminary data.</text>
</comment>